<reference evidence="2 3" key="1">
    <citation type="submission" date="2018-11" db="EMBL/GenBank/DDBJ databases">
        <authorList>
            <person name="Peiro R."/>
            <person name="Begona"/>
            <person name="Cbmso G."/>
            <person name="Lopez M."/>
            <person name="Gonzalez S."/>
            <person name="Sacristan E."/>
            <person name="Castillo E."/>
        </authorList>
    </citation>
    <scope>NUCLEOTIDE SEQUENCE [LARGE SCALE GENOMIC DNA]</scope>
    <source>
        <strain evidence="2">Brev_genome</strain>
    </source>
</reference>
<sequence length="189" mass="20711">MAVGAVVQGLAPTVFTTLFEPQVRMAIWSRPSPMPPDAPPPADFTAECDGRWIAPSGPAPEWLLRDIQGLGEIVAAISGCETWRARCETVTRRACPRFHQDAVPVRLIVAYEGPGPEWAFAGEIGEDLDGRYIGTRRRIRTLHPGDIAIMKGTAPGWEAWPEFPEVLHRSPPAGKRSPRRVLTIDAAPM</sequence>
<organism evidence="2 3">
    <name type="scientific">Brevundimonas mediterranea</name>
    <dbReference type="NCBI Taxonomy" id="74329"/>
    <lineage>
        <taxon>Bacteria</taxon>
        <taxon>Pseudomonadati</taxon>
        <taxon>Pseudomonadota</taxon>
        <taxon>Alphaproteobacteria</taxon>
        <taxon>Caulobacterales</taxon>
        <taxon>Caulobacteraceae</taxon>
        <taxon>Brevundimonas</taxon>
    </lineage>
</organism>
<reference evidence="1 4" key="2">
    <citation type="submission" date="2020-01" db="EMBL/GenBank/DDBJ databases">
        <authorList>
            <person name="Wang S."/>
        </authorList>
    </citation>
    <scope>NUCLEOTIDE SEQUENCE [LARGE SCALE GENOMIC DNA]</scope>
    <source>
        <strain evidence="1 4">D151-2-6</strain>
    </source>
</reference>
<dbReference type="Proteomes" id="UP000289220">
    <property type="component" value="Unassembled WGS sequence"/>
</dbReference>
<evidence type="ECO:0000313" key="1">
    <source>
        <dbReference type="EMBL" id="QIH72837.1"/>
    </source>
</evidence>
<dbReference type="Proteomes" id="UP000501325">
    <property type="component" value="Chromosome"/>
</dbReference>
<gene>
    <name evidence="2" type="ORF">BREV_BREV_02235</name>
    <name evidence="1" type="ORF">GYM46_07680</name>
</gene>
<evidence type="ECO:0000313" key="3">
    <source>
        <dbReference type="Proteomes" id="UP000289220"/>
    </source>
</evidence>
<evidence type="ECO:0000313" key="2">
    <source>
        <dbReference type="EMBL" id="VDC50746.1"/>
    </source>
</evidence>
<dbReference type="EMBL" id="UXHF01000046">
    <property type="protein sequence ID" value="VDC50746.1"/>
    <property type="molecule type" value="Genomic_DNA"/>
</dbReference>
<dbReference type="KEGG" id="bmed:GYM46_07680"/>
<evidence type="ECO:0000313" key="4">
    <source>
        <dbReference type="Proteomes" id="UP000501325"/>
    </source>
</evidence>
<protein>
    <submittedName>
        <fullName evidence="1">DUF1826 domain-containing protein</fullName>
    </submittedName>
</protein>
<dbReference type="EMBL" id="CP048751">
    <property type="protein sequence ID" value="QIH72837.1"/>
    <property type="molecule type" value="Genomic_DNA"/>
</dbReference>
<proteinExistence type="predicted"/>
<name>A0A6G7EHK4_9CAUL</name>
<dbReference type="InterPro" id="IPR014955">
    <property type="entry name" value="DUF1826"/>
</dbReference>
<dbReference type="RefSeq" id="WP_008264383.1">
    <property type="nucleotide sequence ID" value="NZ_CP048751.1"/>
</dbReference>
<dbReference type="Pfam" id="PF08856">
    <property type="entry name" value="DUF1826"/>
    <property type="match status" value="1"/>
</dbReference>
<dbReference type="AlphaFoldDB" id="A0A6G7EHK4"/>
<keyword evidence="3" id="KW-1185">Reference proteome</keyword>
<accession>A0A6G7EHK4</accession>